<proteinExistence type="predicted"/>
<evidence type="ECO:0000313" key="3">
    <source>
        <dbReference type="Proteomes" id="UP000573603"/>
    </source>
</evidence>
<accession>A0A8H4ZKG6</accession>
<feature type="compositionally biased region" description="Basic residues" evidence="1">
    <location>
        <begin position="114"/>
        <end position="125"/>
    </location>
</feature>
<feature type="region of interest" description="Disordered" evidence="1">
    <location>
        <begin position="1"/>
        <end position="34"/>
    </location>
</feature>
<feature type="compositionally biased region" description="Polar residues" evidence="1">
    <location>
        <begin position="9"/>
        <end position="33"/>
    </location>
</feature>
<reference evidence="2 3" key="1">
    <citation type="journal article" date="2020" name="BMC Genomics">
        <title>Correction to: Identification and distribution of gene clusters required for synthesis of sphingolipid metabolism inhibitors in diverse species of the filamentous fungus Fusarium.</title>
        <authorList>
            <person name="Kim H.S."/>
            <person name="Lohmar J.M."/>
            <person name="Busman M."/>
            <person name="Brown D.W."/>
            <person name="Naumann T.A."/>
            <person name="Divon H.H."/>
            <person name="Lysoe E."/>
            <person name="Uhlig S."/>
            <person name="Proctor R.H."/>
        </authorList>
    </citation>
    <scope>NUCLEOTIDE SEQUENCE [LARGE SCALE GENOMIC DNA]</scope>
    <source>
        <strain evidence="2 3">NRRL 25214</strain>
    </source>
</reference>
<keyword evidence="3" id="KW-1185">Reference proteome</keyword>
<evidence type="ECO:0000313" key="2">
    <source>
        <dbReference type="EMBL" id="KAF5248429.1"/>
    </source>
</evidence>
<organism evidence="2 3">
    <name type="scientific">Fusarium anthophilum</name>
    <dbReference type="NCBI Taxonomy" id="48485"/>
    <lineage>
        <taxon>Eukaryota</taxon>
        <taxon>Fungi</taxon>
        <taxon>Dikarya</taxon>
        <taxon>Ascomycota</taxon>
        <taxon>Pezizomycotina</taxon>
        <taxon>Sordariomycetes</taxon>
        <taxon>Hypocreomycetidae</taxon>
        <taxon>Hypocreales</taxon>
        <taxon>Nectriaceae</taxon>
        <taxon>Fusarium</taxon>
        <taxon>Fusarium fujikuroi species complex</taxon>
    </lineage>
</organism>
<feature type="compositionally biased region" description="Low complexity" evidence="1">
    <location>
        <begin position="81"/>
        <end position="96"/>
    </location>
</feature>
<comment type="caution">
    <text evidence="2">The sequence shown here is derived from an EMBL/GenBank/DDBJ whole genome shotgun (WGS) entry which is preliminary data.</text>
</comment>
<name>A0A8H4ZKG6_9HYPO</name>
<dbReference type="EMBL" id="JABEVY010000129">
    <property type="protein sequence ID" value="KAF5248429.1"/>
    <property type="molecule type" value="Genomic_DNA"/>
</dbReference>
<gene>
    <name evidence="2" type="ORF">FANTH_5927</name>
</gene>
<dbReference type="AlphaFoldDB" id="A0A8H4ZKG6"/>
<evidence type="ECO:0000256" key="1">
    <source>
        <dbReference type="SAM" id="MobiDB-lite"/>
    </source>
</evidence>
<protein>
    <submittedName>
        <fullName evidence="2">Uncharacterized protein</fullName>
    </submittedName>
</protein>
<feature type="region of interest" description="Disordered" evidence="1">
    <location>
        <begin position="48"/>
        <end position="128"/>
    </location>
</feature>
<sequence length="214" mass="24022">MKHSHESSTQELSEQRLNGPSSDASKQMVNSQPLVEKVSKIVAISTPGVTFADHPPSSQASLVDGDSPMPSSYDDSHSEDSLPSSPVVSSQSNSISPKRKTCSDTSDQEESSPKRSRTRVKRVTREHHSTTDILTRLHAIYPILKEYTDQMKKKKDVVIEHETGSTLSLDMSGAYNVPDMDRVWKFCEDYEDWYSKRGRSEQYNQAGWCFTDTS</sequence>
<dbReference type="Proteomes" id="UP000573603">
    <property type="component" value="Unassembled WGS sequence"/>
</dbReference>